<dbReference type="NCBIfam" id="NF002587">
    <property type="entry name" value="PRK02240.1"/>
    <property type="match status" value="1"/>
</dbReference>
<evidence type="ECO:0000256" key="2">
    <source>
        <dbReference type="HAMAP-Rule" id="MF_00608"/>
    </source>
</evidence>
<organism evidence="4 5">
    <name type="scientific">Natrarchaeobaculum aegyptiacum</name>
    <dbReference type="NCBI Taxonomy" id="745377"/>
    <lineage>
        <taxon>Archaea</taxon>
        <taxon>Methanobacteriati</taxon>
        <taxon>Methanobacteriota</taxon>
        <taxon>Stenosarchaea group</taxon>
        <taxon>Halobacteria</taxon>
        <taxon>Halobacteriales</taxon>
        <taxon>Natrialbaceae</taxon>
        <taxon>Natrarchaeobaculum</taxon>
    </lineage>
</organism>
<dbReference type="Pfam" id="PF05165">
    <property type="entry name" value="GCH_III"/>
    <property type="match status" value="1"/>
</dbReference>
<evidence type="ECO:0000256" key="3">
    <source>
        <dbReference type="PIRNR" id="PIRNR009265"/>
    </source>
</evidence>
<name>A0A2Z2HP41_9EURY</name>
<protein>
    <recommendedName>
        <fullName evidence="2 3">GTP cyclohydrolase III</fullName>
        <ecNumber evidence="2 3">3.5.4.29</ecNumber>
    </recommendedName>
</protein>
<dbReference type="PANTHER" id="PTHR42202">
    <property type="entry name" value="GTP CYCLOHYDROLASE III"/>
    <property type="match status" value="1"/>
</dbReference>
<dbReference type="Gene3D" id="3.30.70.1230">
    <property type="entry name" value="Nucleotide cyclase"/>
    <property type="match status" value="1"/>
</dbReference>
<dbReference type="GO" id="GO:0005525">
    <property type="term" value="F:GTP binding"/>
    <property type="evidence" value="ECO:0007669"/>
    <property type="project" value="UniProtKB-KW"/>
</dbReference>
<comment type="catalytic activity">
    <reaction evidence="2 3">
        <text>GTP + 3 H2O = 2-amino-5-formylamino-6-(5-phospho-D-ribosylamino)pyrimidin-4(3H)-one + 2 phosphate + 2 H(+)</text>
        <dbReference type="Rhea" id="RHEA:22468"/>
        <dbReference type="ChEBI" id="CHEBI:15377"/>
        <dbReference type="ChEBI" id="CHEBI:15378"/>
        <dbReference type="ChEBI" id="CHEBI:37565"/>
        <dbReference type="ChEBI" id="CHEBI:43474"/>
        <dbReference type="ChEBI" id="CHEBI:57258"/>
        <dbReference type="EC" id="3.5.4.29"/>
    </reaction>
</comment>
<dbReference type="GeneID" id="32892896"/>
<comment type="similarity">
    <text evidence="2 3">Belongs to the archaeal-type GTP cyclohydrolase family.</text>
</comment>
<dbReference type="PANTHER" id="PTHR42202:SF1">
    <property type="entry name" value="GTP CYCLOHYDROLASE III"/>
    <property type="match status" value="1"/>
</dbReference>
<dbReference type="InterPro" id="IPR029787">
    <property type="entry name" value="Nucleotide_cyclase"/>
</dbReference>
<dbReference type="GO" id="GO:0043740">
    <property type="term" value="F:GTP cyclohydrolase IIa activity"/>
    <property type="evidence" value="ECO:0007669"/>
    <property type="project" value="UniProtKB-UniRule"/>
</dbReference>
<dbReference type="EMBL" id="CP019893">
    <property type="protein sequence ID" value="ARS88721.1"/>
    <property type="molecule type" value="Genomic_DNA"/>
</dbReference>
<accession>A0A2Z2HP41</accession>
<dbReference type="OrthoDB" id="25211at2157"/>
<keyword evidence="2" id="KW-0547">Nucleotide-binding</keyword>
<dbReference type="HAMAP" id="MF_00608">
    <property type="entry name" value="GTP_cyclohydro_3"/>
    <property type="match status" value="1"/>
</dbReference>
<dbReference type="InterPro" id="IPR007839">
    <property type="entry name" value="GTP_CycHdrlase_3"/>
</dbReference>
<evidence type="ECO:0000313" key="4">
    <source>
        <dbReference type="EMBL" id="ARS88721.1"/>
    </source>
</evidence>
<proteinExistence type="inferred from homology"/>
<dbReference type="RefSeq" id="WP_086887105.1">
    <property type="nucleotide sequence ID" value="NZ_CP019893.1"/>
</dbReference>
<dbReference type="Gene3D" id="3.30.70.270">
    <property type="match status" value="1"/>
</dbReference>
<evidence type="ECO:0000256" key="1">
    <source>
        <dbReference type="ARBA" id="ARBA00022801"/>
    </source>
</evidence>
<comment type="function">
    <text evidence="2 3">Catalyzes the formation of 2-amino-5-formylamino-6-ribofuranosylamino-4(3H)-pyrimidinone ribonucleotide monophosphate and inorganic phosphate from GTP. Also has an independent pyrophosphate phosphohydrolase activity.</text>
</comment>
<dbReference type="InterPro" id="IPR043128">
    <property type="entry name" value="Rev_trsase/Diguanyl_cyclase"/>
</dbReference>
<dbReference type="Proteomes" id="UP000250088">
    <property type="component" value="Chromosome"/>
</dbReference>
<dbReference type="EC" id="3.5.4.29" evidence="2 3"/>
<keyword evidence="5" id="KW-1185">Reference proteome</keyword>
<dbReference type="PIRSF" id="PIRSF009265">
    <property type="entry name" value="GTP_cyclohydro_3"/>
    <property type="match status" value="1"/>
</dbReference>
<keyword evidence="2" id="KW-0342">GTP-binding</keyword>
<reference evidence="5" key="1">
    <citation type="submission" date="2017-02" db="EMBL/GenBank/DDBJ databases">
        <title>Natronthermophilus aegyptiacus gen. nov.,sp. nov., an aerobic, extremely halophilic alkalithermophilic archaeon isolated from the athalassohaline Wadi An Natrun, Egypt.</title>
        <authorList>
            <person name="Zhao B."/>
        </authorList>
    </citation>
    <scope>NUCLEOTIDE SEQUENCE [LARGE SCALE GENOMIC DNA]</scope>
    <source>
        <strain evidence="5">JW/NM-HA 15</strain>
    </source>
</reference>
<dbReference type="AlphaFoldDB" id="A0A2Z2HP41"/>
<evidence type="ECO:0000313" key="5">
    <source>
        <dbReference type="Proteomes" id="UP000250088"/>
    </source>
</evidence>
<sequence>MTNTQVTLVQIDNYGPWTVTPEPRREADLQTMQSRLYADISQFVGNRGGYTFFTRFDNMIAVTNGLTMDDHATLQESIGNRYPVTLSLGVATGTSPVQALADATERLQNAGSAQDETRRECLEGRTIDDDYRTADDVQIAHFDVVNVTGNYTDQLNAFDTFIEIEQGYAELMRHMRYAHDSLSFFVGGDNVIVVCPDLEKPDYEEAIAHVDEAVDVQLQVGVGRGESAHDAGYAAKHALETCRADGTRVELED</sequence>
<dbReference type="KEGG" id="naj:B1756_02415"/>
<gene>
    <name evidence="2" type="primary">gch3</name>
    <name evidence="4" type="ORF">B1756_02415</name>
</gene>
<keyword evidence="1 2" id="KW-0378">Hydrolase</keyword>